<dbReference type="KEGG" id="cme:CYME_CMO079C"/>
<dbReference type="HOGENOM" id="CLU_728367_0_0_1"/>
<feature type="compositionally biased region" description="Polar residues" evidence="1">
    <location>
        <begin position="241"/>
        <end position="263"/>
    </location>
</feature>
<feature type="compositionally biased region" description="Low complexity" evidence="1">
    <location>
        <begin position="264"/>
        <end position="279"/>
    </location>
</feature>
<evidence type="ECO:0000256" key="1">
    <source>
        <dbReference type="SAM" id="MobiDB-lite"/>
    </source>
</evidence>
<sequence>MSLSVRVVLPGGDFIFIRGLTSNSLVKDVLDRLQSQMPTLPPGLLWYQGRALAEAHTLAEEGITSGVSLNWTTASSKPKETWKGEHISEGFVPGEALKALVPFSEQLNAWTLGDLRAGKLRAFWRLRQLQTLGTIDGDTARVPGSVENAQDTEQALRAGLELAQRTLASVSNTSLSTLENETEARWRLEQLALALRWLSDGLFCVSAIASAGAYSGRGDAEEALGCTAALRELLGRIQSSESPGFQTEQAESQANVSTWQPEISSKSTSASRSGTLSSRATGAGSVLATSLGGIAGAATAKKTTFRTQAVPAASVPKRSAAFATTRSAPVIDSRLESLIDESELQRWKALLARDARYQPSAGMRTLSVLYRSTGRHSVGL</sequence>
<name>M1VEU6_CYAM1</name>
<gene>
    <name evidence="2" type="ORF">CYME_CMO079C</name>
</gene>
<dbReference type="Proteomes" id="UP000007014">
    <property type="component" value="Chromosome 15"/>
</dbReference>
<accession>M1VEU6</accession>
<dbReference type="EMBL" id="AP006497">
    <property type="protein sequence ID" value="BAM81457.1"/>
    <property type="molecule type" value="Genomic_DNA"/>
</dbReference>
<dbReference type="GeneID" id="16995570"/>
<reference evidence="2 3" key="1">
    <citation type="journal article" date="2004" name="Nature">
        <title>Genome sequence of the ultrasmall unicellular red alga Cyanidioschyzon merolae 10D.</title>
        <authorList>
            <person name="Matsuzaki M."/>
            <person name="Misumi O."/>
            <person name="Shin-i T."/>
            <person name="Maruyama S."/>
            <person name="Takahara M."/>
            <person name="Miyagishima S."/>
            <person name="Mori T."/>
            <person name="Nishida K."/>
            <person name="Yagisawa F."/>
            <person name="Nishida K."/>
            <person name="Yoshida Y."/>
            <person name="Nishimura Y."/>
            <person name="Nakao S."/>
            <person name="Kobayashi T."/>
            <person name="Momoyama Y."/>
            <person name="Higashiyama T."/>
            <person name="Minoda A."/>
            <person name="Sano M."/>
            <person name="Nomoto H."/>
            <person name="Oishi K."/>
            <person name="Hayashi H."/>
            <person name="Ohta F."/>
            <person name="Nishizaka S."/>
            <person name="Haga S."/>
            <person name="Miura S."/>
            <person name="Morishita T."/>
            <person name="Kabeya Y."/>
            <person name="Terasawa K."/>
            <person name="Suzuki Y."/>
            <person name="Ishii Y."/>
            <person name="Asakawa S."/>
            <person name="Takano H."/>
            <person name="Ohta N."/>
            <person name="Kuroiwa H."/>
            <person name="Tanaka K."/>
            <person name="Shimizu N."/>
            <person name="Sugano S."/>
            <person name="Sato N."/>
            <person name="Nozaki H."/>
            <person name="Ogasawara N."/>
            <person name="Kohara Y."/>
            <person name="Kuroiwa T."/>
        </authorList>
    </citation>
    <scope>NUCLEOTIDE SEQUENCE [LARGE SCALE GENOMIC DNA]</scope>
    <source>
        <strain evidence="2 3">10D</strain>
    </source>
</reference>
<reference evidence="2 3" key="2">
    <citation type="journal article" date="2007" name="BMC Biol.">
        <title>A 100%-complete sequence reveals unusually simple genomic features in the hot-spring red alga Cyanidioschyzon merolae.</title>
        <authorList>
            <person name="Nozaki H."/>
            <person name="Takano H."/>
            <person name="Misumi O."/>
            <person name="Terasawa K."/>
            <person name="Matsuzaki M."/>
            <person name="Maruyama S."/>
            <person name="Nishida K."/>
            <person name="Yagisawa F."/>
            <person name="Yoshida Y."/>
            <person name="Fujiwara T."/>
            <person name="Takio S."/>
            <person name="Tamura K."/>
            <person name="Chung S.J."/>
            <person name="Nakamura S."/>
            <person name="Kuroiwa H."/>
            <person name="Tanaka K."/>
            <person name="Sato N."/>
            <person name="Kuroiwa T."/>
        </authorList>
    </citation>
    <scope>NUCLEOTIDE SEQUENCE [LARGE SCALE GENOMIC DNA]</scope>
    <source>
        <strain evidence="2 3">10D</strain>
    </source>
</reference>
<evidence type="ECO:0000313" key="3">
    <source>
        <dbReference type="Proteomes" id="UP000007014"/>
    </source>
</evidence>
<proteinExistence type="predicted"/>
<evidence type="ECO:0000313" key="2">
    <source>
        <dbReference type="EMBL" id="BAM81457.1"/>
    </source>
</evidence>
<organism evidence="2 3">
    <name type="scientific">Cyanidioschyzon merolae (strain NIES-3377 / 10D)</name>
    <name type="common">Unicellular red alga</name>
    <dbReference type="NCBI Taxonomy" id="280699"/>
    <lineage>
        <taxon>Eukaryota</taxon>
        <taxon>Rhodophyta</taxon>
        <taxon>Bangiophyceae</taxon>
        <taxon>Cyanidiales</taxon>
        <taxon>Cyanidiaceae</taxon>
        <taxon>Cyanidioschyzon</taxon>
    </lineage>
</organism>
<dbReference type="RefSeq" id="XP_005537493.1">
    <property type="nucleotide sequence ID" value="XM_005537436.1"/>
</dbReference>
<dbReference type="Gramene" id="CMO079CT">
    <property type="protein sequence ID" value="CMO079CT"/>
    <property type="gene ID" value="CMO079C"/>
</dbReference>
<dbReference type="CDD" id="cd17039">
    <property type="entry name" value="Ubl_ubiquitin_like"/>
    <property type="match status" value="1"/>
</dbReference>
<evidence type="ECO:0008006" key="4">
    <source>
        <dbReference type="Google" id="ProtNLM"/>
    </source>
</evidence>
<keyword evidence="3" id="KW-1185">Reference proteome</keyword>
<feature type="region of interest" description="Disordered" evidence="1">
    <location>
        <begin position="241"/>
        <end position="279"/>
    </location>
</feature>
<protein>
    <recommendedName>
        <fullName evidence="4">Ubiquitin-like domain-containing protein</fullName>
    </recommendedName>
</protein>
<dbReference type="AlphaFoldDB" id="M1VEU6"/>
<dbReference type="OrthoDB" id="10597409at2759"/>